<evidence type="ECO:0000256" key="1">
    <source>
        <dbReference type="ARBA" id="ARBA00011028"/>
    </source>
</evidence>
<feature type="compositionally biased region" description="Basic and acidic residues" evidence="4">
    <location>
        <begin position="134"/>
        <end position="195"/>
    </location>
</feature>
<proteinExistence type="inferred from homology"/>
<dbReference type="Proteomes" id="UP001243212">
    <property type="component" value="Unassembled WGS sequence"/>
</dbReference>
<accession>A0ABT9NJN3</accession>
<evidence type="ECO:0000256" key="4">
    <source>
        <dbReference type="SAM" id="MobiDB-lite"/>
    </source>
</evidence>
<dbReference type="RefSeq" id="WP_307683212.1">
    <property type="nucleotide sequence ID" value="NZ_JAUSQX010000001.1"/>
</dbReference>
<dbReference type="InterPro" id="IPR050492">
    <property type="entry name" value="Bact_metal-bind_prot9"/>
</dbReference>
<dbReference type="PANTHER" id="PTHR42953">
    <property type="entry name" value="HIGH-AFFINITY ZINC UPTAKE SYSTEM PROTEIN ZNUA-RELATED"/>
    <property type="match status" value="1"/>
</dbReference>
<dbReference type="PANTHER" id="PTHR42953:SF3">
    <property type="entry name" value="HIGH-AFFINITY ZINC UPTAKE SYSTEM PROTEIN ZNUA"/>
    <property type="match status" value="1"/>
</dbReference>
<keyword evidence="2" id="KW-0813">Transport</keyword>
<feature type="chain" id="PRO_5046627909" evidence="5">
    <location>
        <begin position="24"/>
        <end position="362"/>
    </location>
</feature>
<comment type="similarity">
    <text evidence="1">Belongs to the bacterial solute-binding protein 9 family.</text>
</comment>
<keyword evidence="7" id="KW-1185">Reference proteome</keyword>
<feature type="region of interest" description="Disordered" evidence="4">
    <location>
        <begin position="131"/>
        <end position="195"/>
    </location>
</feature>
<evidence type="ECO:0000313" key="6">
    <source>
        <dbReference type="EMBL" id="MDP9807033.1"/>
    </source>
</evidence>
<evidence type="ECO:0000256" key="5">
    <source>
        <dbReference type="SAM" id="SignalP"/>
    </source>
</evidence>
<feature type="signal peptide" evidence="5">
    <location>
        <begin position="1"/>
        <end position="23"/>
    </location>
</feature>
<dbReference type="SUPFAM" id="SSF53807">
    <property type="entry name" value="Helical backbone' metal receptor"/>
    <property type="match status" value="1"/>
</dbReference>
<name>A0ABT9NJN3_9ACTO</name>
<dbReference type="EMBL" id="JAUSQX010000001">
    <property type="protein sequence ID" value="MDP9807033.1"/>
    <property type="molecule type" value="Genomic_DNA"/>
</dbReference>
<comment type="caution">
    <text evidence="6">The sequence shown here is derived from an EMBL/GenBank/DDBJ whole genome shotgun (WGS) entry which is preliminary data.</text>
</comment>
<reference evidence="6 7" key="1">
    <citation type="submission" date="2023-07" db="EMBL/GenBank/DDBJ databases">
        <title>Sequencing the genomes of 1000 actinobacteria strains.</title>
        <authorList>
            <person name="Klenk H.-P."/>
        </authorList>
    </citation>
    <scope>NUCLEOTIDE SEQUENCE [LARGE SCALE GENOMIC DNA]</scope>
    <source>
        <strain evidence="6 7">DSM 17163</strain>
    </source>
</reference>
<sequence length="362" mass="39557">MNTKKILGLFFAGALALSACSDATEETDGAPTSGSDETTATETISVTTSFYPLTFLVEEIGGENVEITDLTPPGADAHGVELSPREVADLENSDLVLYIEKLSPAIDSAIEASEKEAVNIGEYVNLLPYEELGGDPHHHHDHEGDDHAHEHDDHDHDGDDHAHEHDDHDHDGDDHAHEHDDHDHGHDHDHGTHDPHFWTDPNRMILAADQVATELIALDPDNEETYTANLDAVKERLQAIADELDSFNGLQCRTDTFLVSHKAFAYLALEGGLNEIGIAGFDPEIEPSPARVREVAELAEEHDLDTVFATSDGEVKTATAIGDEADLAVEILDPAATQRNPDMDYIEVMEQNLEVLRKSMGC</sequence>
<dbReference type="Pfam" id="PF01297">
    <property type="entry name" value="ZnuA"/>
    <property type="match status" value="1"/>
</dbReference>
<dbReference type="PROSITE" id="PS51257">
    <property type="entry name" value="PROKAR_LIPOPROTEIN"/>
    <property type="match status" value="1"/>
</dbReference>
<protein>
    <submittedName>
        <fullName evidence="6">Zinc transport system substrate-binding protein</fullName>
    </submittedName>
</protein>
<evidence type="ECO:0000256" key="3">
    <source>
        <dbReference type="ARBA" id="ARBA00022729"/>
    </source>
</evidence>
<gene>
    <name evidence="6" type="ORF">J2S70_001615</name>
</gene>
<keyword evidence="3 5" id="KW-0732">Signal</keyword>
<organism evidence="6 7">
    <name type="scientific">Trueperella bonasi</name>
    <dbReference type="NCBI Taxonomy" id="312286"/>
    <lineage>
        <taxon>Bacteria</taxon>
        <taxon>Bacillati</taxon>
        <taxon>Actinomycetota</taxon>
        <taxon>Actinomycetes</taxon>
        <taxon>Actinomycetales</taxon>
        <taxon>Actinomycetaceae</taxon>
        <taxon>Trueperella</taxon>
    </lineage>
</organism>
<evidence type="ECO:0000313" key="7">
    <source>
        <dbReference type="Proteomes" id="UP001243212"/>
    </source>
</evidence>
<dbReference type="InterPro" id="IPR006127">
    <property type="entry name" value="ZnuA-like"/>
</dbReference>
<dbReference type="Gene3D" id="3.40.50.1980">
    <property type="entry name" value="Nitrogenase molybdenum iron protein domain"/>
    <property type="match status" value="3"/>
</dbReference>
<evidence type="ECO:0000256" key="2">
    <source>
        <dbReference type="ARBA" id="ARBA00022448"/>
    </source>
</evidence>